<sequence length="346" mass="37853">MSASMVKVKEVGRLPVDLPGGLAWNPGVILREDMFAFQIVPGSRGDYAVLYARGAVVALADNVRSFERDVDYSNITGSQIVGGVYFFGGGEVAQYNLWSPCSHPTELCVPWIGVYDGTLRVLKVPSGSCGNMNLTGVAFDGRYYYAVGGGNYPPYGPDGLIHFTGVVVLDKYFRIRGYGLIDVVDTAGNKLGMYRSGSKAYAGGWIYTLAYDVERRGLLYLERVRFRPSPDLCQRTPSMRPEYVSTVAEDFDGSAAPVLADDLSAAYWDGRRVKWRGQSVEAPTAPYIRIAAGRLVVAYNDGGEFRVESPVKFRSAGMGFVDWSGAAILFEGFGKGSRIYYVDLEL</sequence>
<accession>F2L1H6</accession>
<reference key="2">
    <citation type="submission" date="2011-03" db="EMBL/GenBank/DDBJ databases">
        <title>Complete genome sequence of the thermoacidophilic crenarchaeon Thermoproteus uzoniensis 768-20.</title>
        <authorList>
            <person name="Mardanov A.V."/>
            <person name="Gumerov V.M."/>
            <person name="Beletsky A.V."/>
            <person name="Prokofeva M.I."/>
            <person name="Bonch-Osmolovskaya E.A."/>
            <person name="Ravin N.V."/>
            <person name="Skryabin K.G."/>
        </authorList>
    </citation>
    <scope>NUCLEOTIDE SEQUENCE</scope>
    <source>
        <strain>768-20</strain>
    </source>
</reference>
<proteinExistence type="predicted"/>
<dbReference type="HOGENOM" id="CLU_800820_0_0_2"/>
<protein>
    <submittedName>
        <fullName evidence="1">Uncharacterized protein</fullName>
    </submittedName>
</protein>
<keyword evidence="2" id="KW-1185">Reference proteome</keyword>
<dbReference type="EMBL" id="CP002590">
    <property type="protein sequence ID" value="AEA11646.1"/>
    <property type="molecule type" value="Genomic_DNA"/>
</dbReference>
<gene>
    <name evidence="1" type="ordered locus">TUZN_0146</name>
</gene>
<dbReference type="Proteomes" id="UP000008138">
    <property type="component" value="Chromosome"/>
</dbReference>
<dbReference type="STRING" id="999630.TUZN_0146"/>
<dbReference type="AlphaFoldDB" id="F2L1H6"/>
<dbReference type="KEGG" id="tuz:TUZN_0146"/>
<organism evidence="1 2">
    <name type="scientific">Thermoproteus uzoniensis (strain 768-20)</name>
    <dbReference type="NCBI Taxonomy" id="999630"/>
    <lineage>
        <taxon>Archaea</taxon>
        <taxon>Thermoproteota</taxon>
        <taxon>Thermoprotei</taxon>
        <taxon>Thermoproteales</taxon>
        <taxon>Thermoproteaceae</taxon>
        <taxon>Thermoproteus</taxon>
    </lineage>
</organism>
<evidence type="ECO:0000313" key="1">
    <source>
        <dbReference type="EMBL" id="AEA11646.1"/>
    </source>
</evidence>
<reference evidence="1 2" key="1">
    <citation type="journal article" date="2011" name="J. Bacteriol.">
        <title>Complete genome sequence of the thermoacidophilic crenarchaeon Thermoproteus uzoniensis 768-20.</title>
        <authorList>
            <person name="Mardanov A.V."/>
            <person name="Gumerov V.M."/>
            <person name="Beletsky A.V."/>
            <person name="Prokofeva M.I."/>
            <person name="Bonch-Osmolovskaya E.A."/>
            <person name="Ravin N.V."/>
            <person name="Skryabin K.G."/>
        </authorList>
    </citation>
    <scope>NUCLEOTIDE SEQUENCE [LARGE SCALE GENOMIC DNA]</scope>
    <source>
        <strain evidence="1 2">768-20</strain>
    </source>
</reference>
<evidence type="ECO:0000313" key="2">
    <source>
        <dbReference type="Proteomes" id="UP000008138"/>
    </source>
</evidence>
<name>F2L1H6_THEU7</name>